<reference evidence="2" key="1">
    <citation type="journal article" date="2017" name="Nature">
        <title>The sunflower genome provides insights into oil metabolism, flowering and Asterid evolution.</title>
        <authorList>
            <person name="Badouin H."/>
            <person name="Gouzy J."/>
            <person name="Grassa C.J."/>
            <person name="Murat F."/>
            <person name="Staton S.E."/>
            <person name="Cottret L."/>
            <person name="Lelandais-Briere C."/>
            <person name="Owens G.L."/>
            <person name="Carrere S."/>
            <person name="Mayjonade B."/>
            <person name="Legrand L."/>
            <person name="Gill N."/>
            <person name="Kane N.C."/>
            <person name="Bowers J.E."/>
            <person name="Hubner S."/>
            <person name="Bellec A."/>
            <person name="Berard A."/>
            <person name="Berges H."/>
            <person name="Blanchet N."/>
            <person name="Boniface M.C."/>
            <person name="Brunel D."/>
            <person name="Catrice O."/>
            <person name="Chaidir N."/>
            <person name="Claudel C."/>
            <person name="Donnadieu C."/>
            <person name="Faraut T."/>
            <person name="Fievet G."/>
            <person name="Helmstetter N."/>
            <person name="King M."/>
            <person name="Knapp S.J."/>
            <person name="Lai Z."/>
            <person name="Le Paslier M.C."/>
            <person name="Lippi Y."/>
            <person name="Lorenzon L."/>
            <person name="Mandel J.R."/>
            <person name="Marage G."/>
            <person name="Marchand G."/>
            <person name="Marquand E."/>
            <person name="Bret-Mestries E."/>
            <person name="Morien E."/>
            <person name="Nambeesan S."/>
            <person name="Nguyen T."/>
            <person name="Pegot-Espagnet P."/>
            <person name="Pouilly N."/>
            <person name="Raftis F."/>
            <person name="Sallet E."/>
            <person name="Schiex T."/>
            <person name="Thomas J."/>
            <person name="Vandecasteele C."/>
            <person name="Vares D."/>
            <person name="Vear F."/>
            <person name="Vautrin S."/>
            <person name="Crespi M."/>
            <person name="Mangin B."/>
            <person name="Burke J.M."/>
            <person name="Salse J."/>
            <person name="Munos S."/>
            <person name="Vincourt P."/>
            <person name="Rieseberg L.H."/>
            <person name="Langlade N.B."/>
        </authorList>
    </citation>
    <scope>NUCLEOTIDE SEQUENCE [LARGE SCALE GENOMIC DNA]</scope>
    <source>
        <strain evidence="2">cv. SF193</strain>
    </source>
</reference>
<dbReference type="AlphaFoldDB" id="A0A251VJP0"/>
<organism evidence="1 2">
    <name type="scientific">Helianthus annuus</name>
    <name type="common">Common sunflower</name>
    <dbReference type="NCBI Taxonomy" id="4232"/>
    <lineage>
        <taxon>Eukaryota</taxon>
        <taxon>Viridiplantae</taxon>
        <taxon>Streptophyta</taxon>
        <taxon>Embryophyta</taxon>
        <taxon>Tracheophyta</taxon>
        <taxon>Spermatophyta</taxon>
        <taxon>Magnoliopsida</taxon>
        <taxon>eudicotyledons</taxon>
        <taxon>Gunneridae</taxon>
        <taxon>Pentapetalae</taxon>
        <taxon>asterids</taxon>
        <taxon>campanulids</taxon>
        <taxon>Asterales</taxon>
        <taxon>Asteraceae</taxon>
        <taxon>Asteroideae</taxon>
        <taxon>Heliantheae alliance</taxon>
        <taxon>Heliantheae</taxon>
        <taxon>Helianthus</taxon>
    </lineage>
</organism>
<sequence>MQENRCLLRLTEFSRAGVDLIDRLVQFIKPGCLPLIHFFSREFKETLMEKGSFHHQIHKSQSIPVRLQFSASNLQTLDRNFLSPATLNISWKRFATVKALNAENDSVIPFTATVFAHGASNLWALIIDARAVFCSVAYELSSIFFTRTGSWDSCSQWKLFSCYNKGHFHIFPFVYISA</sequence>
<keyword evidence="2" id="KW-1185">Reference proteome</keyword>
<dbReference type="EMBL" id="CM007890">
    <property type="protein sequence ID" value="OTG35800.1"/>
    <property type="molecule type" value="Genomic_DNA"/>
</dbReference>
<accession>A0A251VJP0</accession>
<name>A0A251VJP0_HELAN</name>
<gene>
    <name evidence="1" type="ORF">HannXRQ_Chr01g0000681</name>
</gene>
<evidence type="ECO:0000313" key="2">
    <source>
        <dbReference type="Proteomes" id="UP000215914"/>
    </source>
</evidence>
<dbReference type="Proteomes" id="UP000215914">
    <property type="component" value="Chromosome 1"/>
</dbReference>
<proteinExistence type="predicted"/>
<evidence type="ECO:0000313" key="1">
    <source>
        <dbReference type="EMBL" id="OTG35800.1"/>
    </source>
</evidence>
<protein>
    <submittedName>
        <fullName evidence="1">Uncharacterized protein</fullName>
    </submittedName>
</protein>
<dbReference type="InParanoid" id="A0A251VJP0"/>